<keyword evidence="2" id="KW-1133">Transmembrane helix</keyword>
<protein>
    <recommendedName>
        <fullName evidence="5">Transmembrane protein</fullName>
    </recommendedName>
</protein>
<proteinExistence type="predicted"/>
<gene>
    <name evidence="3" type="ORF">ABL78_0136</name>
</gene>
<feature type="region of interest" description="Disordered" evidence="1">
    <location>
        <begin position="151"/>
        <end position="180"/>
    </location>
</feature>
<evidence type="ECO:0000313" key="4">
    <source>
        <dbReference type="Proteomes" id="UP000038009"/>
    </source>
</evidence>
<evidence type="ECO:0000256" key="2">
    <source>
        <dbReference type="SAM" id="Phobius"/>
    </source>
</evidence>
<feature type="transmembrane region" description="Helical" evidence="2">
    <location>
        <begin position="120"/>
        <end position="141"/>
    </location>
</feature>
<accession>A0A0N1IMU7</accession>
<evidence type="ECO:0008006" key="5">
    <source>
        <dbReference type="Google" id="ProtNLM"/>
    </source>
</evidence>
<dbReference type="OMA" id="VHKWRSP"/>
<evidence type="ECO:0000313" key="3">
    <source>
        <dbReference type="EMBL" id="KPI90700.1"/>
    </source>
</evidence>
<feature type="compositionally biased region" description="Low complexity" evidence="1">
    <location>
        <begin position="165"/>
        <end position="180"/>
    </location>
</feature>
<evidence type="ECO:0000256" key="1">
    <source>
        <dbReference type="SAM" id="MobiDB-lite"/>
    </source>
</evidence>
<sequence length="180" mass="19629">MMVDACGPSRGGSVARMVASLSLPSPCCVGRKSSVAHLRCRWSLSLTTVPSAAPLQVSIRTVHIDHSSDVHKWRSPEKEEVKRQFRGGVKLGSDFVKFREREEIEKRLIEEDKYTNWSLVYAYSLGIALLLIGLNLVMVFVKPNPSPEYVPYADPSASPSVAERGAGSASASSSSSSFSR</sequence>
<dbReference type="OrthoDB" id="266417at2759"/>
<dbReference type="EMBL" id="LJSK01000002">
    <property type="protein sequence ID" value="KPI90700.1"/>
    <property type="molecule type" value="Genomic_DNA"/>
</dbReference>
<dbReference type="Proteomes" id="UP000038009">
    <property type="component" value="Unassembled WGS sequence"/>
</dbReference>
<name>A0A0N1IMU7_LEPSE</name>
<keyword evidence="2" id="KW-0812">Transmembrane</keyword>
<dbReference type="AlphaFoldDB" id="A0A0N1IMU7"/>
<reference evidence="3 4" key="1">
    <citation type="journal article" date="2015" name="PLoS Pathog.">
        <title>Leptomonas seymouri: Adaptations to the Dixenous Life Cycle Analyzed by Genome Sequencing, Transcriptome Profiling and Co-infection with Leishmania donovani.</title>
        <authorList>
            <person name="Kraeva N."/>
            <person name="Butenko A."/>
            <person name="Hlavacova J."/>
            <person name="Kostygov A."/>
            <person name="Myskova J."/>
            <person name="Grybchuk D."/>
            <person name="Lestinova T."/>
            <person name="Votypka J."/>
            <person name="Volf P."/>
            <person name="Opperdoes F."/>
            <person name="Flegontov P."/>
            <person name="Lukes J."/>
            <person name="Yurchenko V."/>
        </authorList>
    </citation>
    <scope>NUCLEOTIDE SEQUENCE [LARGE SCALE GENOMIC DNA]</scope>
    <source>
        <strain evidence="3 4">ATCC 30220</strain>
    </source>
</reference>
<comment type="caution">
    <text evidence="3">The sequence shown here is derived from an EMBL/GenBank/DDBJ whole genome shotgun (WGS) entry which is preliminary data.</text>
</comment>
<organism evidence="3 4">
    <name type="scientific">Leptomonas seymouri</name>
    <dbReference type="NCBI Taxonomy" id="5684"/>
    <lineage>
        <taxon>Eukaryota</taxon>
        <taxon>Discoba</taxon>
        <taxon>Euglenozoa</taxon>
        <taxon>Kinetoplastea</taxon>
        <taxon>Metakinetoplastina</taxon>
        <taxon>Trypanosomatida</taxon>
        <taxon>Trypanosomatidae</taxon>
        <taxon>Leishmaniinae</taxon>
        <taxon>Leptomonas</taxon>
    </lineage>
</organism>
<dbReference type="VEuPathDB" id="TriTrypDB:Lsey_0002_0240"/>
<keyword evidence="4" id="KW-1185">Reference proteome</keyword>
<keyword evidence="2" id="KW-0472">Membrane</keyword>